<dbReference type="AlphaFoldDB" id="A3GEW6"/>
<protein>
    <submittedName>
        <fullName evidence="1">Uncharacterized protein</fullName>
    </submittedName>
</protein>
<dbReference type="Proteomes" id="UP000002258">
    <property type="component" value="Chromosome 1"/>
</dbReference>
<proteinExistence type="predicted"/>
<dbReference type="HOGENOM" id="CLU_056574_2_0_1"/>
<reference evidence="1 2" key="1">
    <citation type="journal article" date="2007" name="Nat. Biotechnol.">
        <title>Genome sequence of the lignocellulose-bioconverting and xylose-fermenting yeast Pichia stipitis.</title>
        <authorList>
            <person name="Jeffries T.W."/>
            <person name="Grigoriev I.V."/>
            <person name="Grimwood J."/>
            <person name="Laplaza J.M."/>
            <person name="Aerts A."/>
            <person name="Salamov A."/>
            <person name="Schmutz J."/>
            <person name="Lindquist E."/>
            <person name="Dehal P."/>
            <person name="Shapiro H."/>
            <person name="Jin Y.S."/>
            <person name="Passoth V."/>
            <person name="Richardson P.M."/>
        </authorList>
    </citation>
    <scope>NUCLEOTIDE SEQUENCE [LARGE SCALE GENOMIC DNA]</scope>
    <source>
        <strain evidence="2">ATCC 58785 / CBS 6054 / NBRC 10063 / NRRL Y-11545</strain>
    </source>
</reference>
<dbReference type="InterPro" id="IPR023214">
    <property type="entry name" value="HAD_sf"/>
</dbReference>
<keyword evidence="2" id="KW-1185">Reference proteome</keyword>
<dbReference type="InterPro" id="IPR050849">
    <property type="entry name" value="HAD-like_hydrolase_phosphatase"/>
</dbReference>
<evidence type="ECO:0000313" key="1">
    <source>
        <dbReference type="EMBL" id="EAZ63238.2"/>
    </source>
</evidence>
<dbReference type="OMA" id="STTDMEC"/>
<dbReference type="PANTHER" id="PTHR28181:SF1">
    <property type="entry name" value="COLD TOLERANCE PROTEIN 1"/>
    <property type="match status" value="1"/>
</dbReference>
<dbReference type="GeneID" id="4850815"/>
<comment type="caution">
    <text evidence="1">The sequence shown here is derived from an EMBL/GenBank/DDBJ whole genome shotgun (WGS) entry which is preliminary data.</text>
</comment>
<dbReference type="KEGG" id="pic:PICST_34008"/>
<dbReference type="FunCoup" id="A3GEW6">
    <property type="interactions" value="21"/>
</dbReference>
<dbReference type="RefSeq" id="XP_001387261.2">
    <property type="nucleotide sequence ID" value="XM_001387224.1"/>
</dbReference>
<dbReference type="InParanoid" id="A3GEW6"/>
<dbReference type="InterPro" id="IPR036412">
    <property type="entry name" value="HAD-like_sf"/>
</dbReference>
<gene>
    <name evidence="1" type="ORF">PICST_34008</name>
</gene>
<dbReference type="Gene3D" id="3.40.50.1000">
    <property type="entry name" value="HAD superfamily/HAD-like"/>
    <property type="match status" value="1"/>
</dbReference>
<dbReference type="PANTHER" id="PTHR28181">
    <property type="entry name" value="UPF0655 PROTEIN YCR015C"/>
    <property type="match status" value="1"/>
</dbReference>
<accession>A3GEW6</accession>
<dbReference type="STRING" id="322104.A3GEW6"/>
<evidence type="ECO:0000313" key="2">
    <source>
        <dbReference type="Proteomes" id="UP000002258"/>
    </source>
</evidence>
<dbReference type="EMBL" id="AAVQ01000001">
    <property type="protein sequence ID" value="EAZ63238.2"/>
    <property type="molecule type" value="Genomic_DNA"/>
</dbReference>
<dbReference type="OrthoDB" id="10255128at2759"/>
<dbReference type="eggNOG" id="ENOG502S7B4">
    <property type="taxonomic scope" value="Eukaryota"/>
</dbReference>
<name>A3GEW6_PICST</name>
<dbReference type="SUPFAM" id="SSF56784">
    <property type="entry name" value="HAD-like"/>
    <property type="match status" value="1"/>
</dbReference>
<organism evidence="1 2">
    <name type="scientific">Scheffersomyces stipitis (strain ATCC 58785 / CBS 6054 / NBRC 10063 / NRRL Y-11545)</name>
    <name type="common">Yeast</name>
    <name type="synonym">Pichia stipitis</name>
    <dbReference type="NCBI Taxonomy" id="322104"/>
    <lineage>
        <taxon>Eukaryota</taxon>
        <taxon>Fungi</taxon>
        <taxon>Dikarya</taxon>
        <taxon>Ascomycota</taxon>
        <taxon>Saccharomycotina</taxon>
        <taxon>Pichiomycetes</taxon>
        <taxon>Debaryomycetaceae</taxon>
        <taxon>Scheffersomyces</taxon>
    </lineage>
</organism>
<sequence>MPVKPRSFRWRPSLVITDWDETITTADTISLVAEAAYLRKPQFSPKFGHFSKIYLDSYKQYTDDFNKKWGARDSILKEEQFQKGMKSVEMSSINALVESGLFKDLEQADFTQQATKVSLRPHFIDFLVRCHQLAIPVVILSINWTGLIIRECLRKSEIDLKENNITIKTNEFEWKPSENGNLVSTGKWDGSPEVRTALDKKNTVEQLKRQYGSDLLYVGDSSTDLLSMLSVPVGVVMTDGSLTSSLARLGIASVNLKDAVANNENTLYTGDWKDLAAMLE</sequence>